<protein>
    <submittedName>
        <fullName evidence="1">Uncharacterized protein</fullName>
    </submittedName>
</protein>
<gene>
    <name evidence="1" type="ORF">A3G00_03550</name>
</gene>
<sequence length="81" mass="9450">MSKKILIALVIIMLLILGWAPWLSNDDVRVIVRTYSNFQEQHSAEREQENPEIVVTRLPFCRLAATYEGAWSVCFWQTPKK</sequence>
<evidence type="ECO:0000313" key="2">
    <source>
        <dbReference type="Proteomes" id="UP000178347"/>
    </source>
</evidence>
<dbReference type="STRING" id="1798692.A3G00_03550"/>
<evidence type="ECO:0000313" key="1">
    <source>
        <dbReference type="EMBL" id="OGH73954.1"/>
    </source>
</evidence>
<proteinExistence type="predicted"/>
<dbReference type="AlphaFoldDB" id="A0A1F6MQL3"/>
<comment type="caution">
    <text evidence="1">The sequence shown here is derived from an EMBL/GenBank/DDBJ whole genome shotgun (WGS) entry which is preliminary data.</text>
</comment>
<organism evidence="1 2">
    <name type="scientific">Candidatus Magasanikbacteria bacterium RIFCSPLOWO2_12_FULL_43_12</name>
    <dbReference type="NCBI Taxonomy" id="1798692"/>
    <lineage>
        <taxon>Bacteria</taxon>
        <taxon>Candidatus Magasanikiibacteriota</taxon>
    </lineage>
</organism>
<reference evidence="1 2" key="1">
    <citation type="journal article" date="2016" name="Nat. Commun.">
        <title>Thousands of microbial genomes shed light on interconnected biogeochemical processes in an aquifer system.</title>
        <authorList>
            <person name="Anantharaman K."/>
            <person name="Brown C.T."/>
            <person name="Hug L.A."/>
            <person name="Sharon I."/>
            <person name="Castelle C.J."/>
            <person name="Probst A.J."/>
            <person name="Thomas B.C."/>
            <person name="Singh A."/>
            <person name="Wilkins M.J."/>
            <person name="Karaoz U."/>
            <person name="Brodie E.L."/>
            <person name="Williams K.H."/>
            <person name="Hubbard S.S."/>
            <person name="Banfield J.F."/>
        </authorList>
    </citation>
    <scope>NUCLEOTIDE SEQUENCE [LARGE SCALE GENOMIC DNA]</scope>
</reference>
<name>A0A1F6MQL3_9BACT</name>
<dbReference type="Proteomes" id="UP000178347">
    <property type="component" value="Unassembled WGS sequence"/>
</dbReference>
<dbReference type="EMBL" id="MFQN01000033">
    <property type="protein sequence ID" value="OGH73954.1"/>
    <property type="molecule type" value="Genomic_DNA"/>
</dbReference>
<accession>A0A1F6MQL3</accession>